<dbReference type="Pfam" id="PF10557">
    <property type="entry name" value="Cullin_Nedd8"/>
    <property type="match status" value="1"/>
</dbReference>
<evidence type="ECO:0000256" key="4">
    <source>
        <dbReference type="RuleBase" id="RU003829"/>
    </source>
</evidence>
<accession>A0ABN7RPU8</accession>
<dbReference type="InterPro" id="IPR036388">
    <property type="entry name" value="WH-like_DNA-bd_sf"/>
</dbReference>
<dbReference type="Gene3D" id="1.10.10.10">
    <property type="entry name" value="Winged helix-like DNA-binding domain superfamily/Winged helix DNA-binding domain"/>
    <property type="match status" value="1"/>
</dbReference>
<evidence type="ECO:0000313" key="7">
    <source>
        <dbReference type="Proteomes" id="UP001158576"/>
    </source>
</evidence>
<dbReference type="InterPro" id="IPR059120">
    <property type="entry name" value="Cullin-like_AB"/>
</dbReference>
<evidence type="ECO:0000256" key="3">
    <source>
        <dbReference type="PROSITE-ProRule" id="PRU00330"/>
    </source>
</evidence>
<dbReference type="InterPro" id="IPR001373">
    <property type="entry name" value="Cullin_N"/>
</dbReference>
<name>A0ABN7RPU8_OIKDI</name>
<dbReference type="InterPro" id="IPR016158">
    <property type="entry name" value="Cullin_homology"/>
</dbReference>
<dbReference type="Gene3D" id="3.30.230.130">
    <property type="entry name" value="Cullin, Chain C, Domain 2"/>
    <property type="match status" value="1"/>
</dbReference>
<gene>
    <name evidence="6" type="ORF">OKIOD_LOCUS1659</name>
</gene>
<evidence type="ECO:0000256" key="2">
    <source>
        <dbReference type="ARBA" id="ARBA00022843"/>
    </source>
</evidence>
<dbReference type="EMBL" id="OU015568">
    <property type="protein sequence ID" value="CAG5082345.1"/>
    <property type="molecule type" value="Genomic_DNA"/>
</dbReference>
<dbReference type="Pfam" id="PF26557">
    <property type="entry name" value="Cullin_AB"/>
    <property type="match status" value="1"/>
</dbReference>
<dbReference type="InterPro" id="IPR036390">
    <property type="entry name" value="WH_DNA-bd_sf"/>
</dbReference>
<evidence type="ECO:0000256" key="1">
    <source>
        <dbReference type="ARBA" id="ARBA00006019"/>
    </source>
</evidence>
<organism evidence="6 7">
    <name type="scientific">Oikopleura dioica</name>
    <name type="common">Tunicate</name>
    <dbReference type="NCBI Taxonomy" id="34765"/>
    <lineage>
        <taxon>Eukaryota</taxon>
        <taxon>Metazoa</taxon>
        <taxon>Chordata</taxon>
        <taxon>Tunicata</taxon>
        <taxon>Appendicularia</taxon>
        <taxon>Copelata</taxon>
        <taxon>Oikopleuridae</taxon>
        <taxon>Oikopleura</taxon>
    </lineage>
</organism>
<evidence type="ECO:0000259" key="5">
    <source>
        <dbReference type="PROSITE" id="PS50069"/>
    </source>
</evidence>
<dbReference type="InterPro" id="IPR036317">
    <property type="entry name" value="Cullin_homology_sf"/>
</dbReference>
<dbReference type="SUPFAM" id="SSF75632">
    <property type="entry name" value="Cullin homology domain"/>
    <property type="match status" value="1"/>
</dbReference>
<dbReference type="InterPro" id="IPR045093">
    <property type="entry name" value="Cullin"/>
</dbReference>
<keyword evidence="7" id="KW-1185">Reference proteome</keyword>
<dbReference type="InterPro" id="IPR019559">
    <property type="entry name" value="Cullin_neddylation_domain"/>
</dbReference>
<evidence type="ECO:0000313" key="6">
    <source>
        <dbReference type="EMBL" id="CAG5082345.1"/>
    </source>
</evidence>
<comment type="similarity">
    <text evidence="1 3 4">Belongs to the cullin family.</text>
</comment>
<proteinExistence type="inferred from homology"/>
<dbReference type="SUPFAM" id="SSF74788">
    <property type="entry name" value="Cullin repeat-like"/>
    <property type="match status" value="1"/>
</dbReference>
<dbReference type="InterPro" id="IPR016157">
    <property type="entry name" value="Cullin_CS"/>
</dbReference>
<dbReference type="SMART" id="SM00884">
    <property type="entry name" value="Cullin_Nedd8"/>
    <property type="match status" value="1"/>
</dbReference>
<dbReference type="Pfam" id="PF00888">
    <property type="entry name" value="Cullin"/>
    <property type="match status" value="1"/>
</dbReference>
<dbReference type="Gene3D" id="1.20.1310.10">
    <property type="entry name" value="Cullin Repeats"/>
    <property type="match status" value="4"/>
</dbReference>
<reference evidence="6 7" key="1">
    <citation type="submission" date="2021-04" db="EMBL/GenBank/DDBJ databases">
        <authorList>
            <person name="Bliznina A."/>
        </authorList>
    </citation>
    <scope>NUCLEOTIDE SEQUENCE [LARGE SCALE GENOMIC DNA]</scope>
</reference>
<dbReference type="PROSITE" id="PS01256">
    <property type="entry name" value="CULLIN_1"/>
    <property type="match status" value="1"/>
</dbReference>
<dbReference type="PANTHER" id="PTHR11932">
    <property type="entry name" value="CULLIN"/>
    <property type="match status" value="1"/>
</dbReference>
<feature type="domain" description="Cullin family profile" evidence="5">
    <location>
        <begin position="384"/>
        <end position="612"/>
    </location>
</feature>
<sequence>MRLQRMDSSHTLERTWTEVHDGLNNVFYDRGMGHKRYIELYTHVYNYCTAVNKPAMRKPPMNGSMEFVGYPLYQLVREYLEEYVKGENQKARKQIDLLEFYAVSWSNYSLSAKVLNGITDDVFVVTDLAVKIWNEYFFRNVSGRLTTLLIEQIQEERKGNQINSSLVKSVIDSYITLGSAVSVGEAKPPPEKTLFIYENEFVNQYIEETVRFYKVESRLFLDNNPGINGLKEFLKKAELRLDEEQLRSERYLHFSSTKKVMKECEQAIIGDHRDVLVSSFAPLLDNSQTSDLARMYRLAKRVDQGLTPIRSKFEDFIVACGMSIMESVGTNPEPKTFVSRILHIYERFSRINQICFDNEFKEALDRASTKFINKNKACEEKPTLCPELVAKYCDSLLKRSNKSIDDPATEEKFNQIMIVFKYIEDKDVFETHYSRMFANRLIKGTSGSDDAEESILQKLNDICGFEYTAKLNRMWQDINTSKGTTEKFKMAMQEENIDLGIDFSVKLLSTGSWPLTKAFSMELPRVLSNSLQTFKEHYDKKNPRRVLTWLCSQSKGEITANYASKNYVLVASTIQMAVLLLFNHENQLTVAEISKRLAVDATLMQQVVLVLLKHQLLCLGPYPSQPETEGCEKLPGKDDLLSYNKDFFNKRTKITINVTYKIESGNQEETVTNKNIEADRKLLIQAAIVRIMKTRRQVNHQTLMAETTAHLSGRFKASVQKIKACVETLIEKEYIERVDGKDIYTYVA</sequence>
<dbReference type="SUPFAM" id="SSF46785">
    <property type="entry name" value="Winged helix' DNA-binding domain"/>
    <property type="match status" value="1"/>
</dbReference>
<keyword evidence="2" id="KW-0832">Ubl conjugation</keyword>
<dbReference type="Proteomes" id="UP001158576">
    <property type="component" value="Chromosome PAR"/>
</dbReference>
<dbReference type="PROSITE" id="PS50069">
    <property type="entry name" value="CULLIN_2"/>
    <property type="match status" value="1"/>
</dbReference>
<dbReference type="SMART" id="SM00182">
    <property type="entry name" value="CULLIN"/>
    <property type="match status" value="1"/>
</dbReference>
<protein>
    <submittedName>
        <fullName evidence="6">Oidioi.mRNA.OKI2018_I69.PAR.g10101.t1.cds</fullName>
    </submittedName>
</protein>
<dbReference type="InterPro" id="IPR016159">
    <property type="entry name" value="Cullin_repeat-like_dom_sf"/>
</dbReference>